<evidence type="ECO:0000313" key="10">
    <source>
        <dbReference type="Proteomes" id="UP000542210"/>
    </source>
</evidence>
<evidence type="ECO:0000256" key="3">
    <source>
        <dbReference type="ARBA" id="ARBA00022475"/>
    </source>
</evidence>
<gene>
    <name evidence="9" type="ORF">BJ982_006642</name>
</gene>
<proteinExistence type="inferred from homology"/>
<dbReference type="InterPro" id="IPR029020">
    <property type="entry name" value="Ammonium/urea_transptr"/>
</dbReference>
<feature type="transmembrane region" description="Helical" evidence="8">
    <location>
        <begin position="78"/>
        <end position="98"/>
    </location>
</feature>
<dbReference type="Proteomes" id="UP000542210">
    <property type="component" value="Unassembled WGS sequence"/>
</dbReference>
<evidence type="ECO:0000313" key="9">
    <source>
        <dbReference type="EMBL" id="MBB4705098.1"/>
    </source>
</evidence>
<dbReference type="GO" id="GO:0005886">
    <property type="term" value="C:plasma membrane"/>
    <property type="evidence" value="ECO:0007669"/>
    <property type="project" value="UniProtKB-SubCell"/>
</dbReference>
<feature type="transmembrane region" description="Helical" evidence="8">
    <location>
        <begin position="249"/>
        <end position="280"/>
    </location>
</feature>
<keyword evidence="4 8" id="KW-0812">Transmembrane</keyword>
<evidence type="ECO:0000256" key="5">
    <source>
        <dbReference type="ARBA" id="ARBA00022989"/>
    </source>
</evidence>
<dbReference type="Gene3D" id="1.10.3430.10">
    <property type="entry name" value="Ammonium transporter AmtB like domains"/>
    <property type="match status" value="1"/>
</dbReference>
<dbReference type="PANTHER" id="PTHR10464:SF4">
    <property type="entry name" value="UREA TRANSPORTER"/>
    <property type="match status" value="1"/>
</dbReference>
<dbReference type="GO" id="GO:0015204">
    <property type="term" value="F:urea transmembrane transporter activity"/>
    <property type="evidence" value="ECO:0007669"/>
    <property type="project" value="InterPro"/>
</dbReference>
<dbReference type="PANTHER" id="PTHR10464">
    <property type="entry name" value="UREA TRANSPORTER"/>
    <property type="match status" value="1"/>
</dbReference>
<sequence>MASRDQEERTDVRATISDLPPAILRGVSQVDLQSDYRTAICFVIALFAGGWQFGTFGLLGTAVATLTAWFFGVPRERVTRGLEGFNGTLIGVALVLYFDVRWVTVLLVILGAIMGGVLTAALNALLTPHDLSTLTAPFCVITTIMLVGGPAFARVWGGRAPPSAAHPGATVTFTDLWQGLFNGIGQVFFQDKFYVGVIFLIGLLFAGPVVALAALVSSALGIVVALLLGAAAADIGAGLYGYNAVLTGIALCGTFVAPTPLGVLYALVGVVAATVLTAFVSDLFRPVGGHTLTWPFVLVTWTFLAAVPIFSGVRRATT</sequence>
<dbReference type="Pfam" id="PF03253">
    <property type="entry name" value="UT"/>
    <property type="match status" value="1"/>
</dbReference>
<evidence type="ECO:0000256" key="2">
    <source>
        <dbReference type="ARBA" id="ARBA00005914"/>
    </source>
</evidence>
<keyword evidence="3" id="KW-1003">Cell membrane</keyword>
<dbReference type="RefSeq" id="WP_184886560.1">
    <property type="nucleotide sequence ID" value="NZ_JACHND010000001.1"/>
</dbReference>
<feature type="transmembrane region" description="Helical" evidence="8">
    <location>
        <begin position="193"/>
        <end position="216"/>
    </location>
</feature>
<evidence type="ECO:0000256" key="4">
    <source>
        <dbReference type="ARBA" id="ARBA00022692"/>
    </source>
</evidence>
<dbReference type="AlphaFoldDB" id="A0A7W7GBI3"/>
<evidence type="ECO:0000256" key="1">
    <source>
        <dbReference type="ARBA" id="ARBA00004651"/>
    </source>
</evidence>
<feature type="transmembrane region" description="Helical" evidence="8">
    <location>
        <begin position="222"/>
        <end position="242"/>
    </location>
</feature>
<comment type="subcellular location">
    <subcellularLocation>
        <location evidence="1">Cell membrane</location>
        <topology evidence="1">Multi-pass membrane protein</topology>
    </subcellularLocation>
</comment>
<accession>A0A7W7GBI3</accession>
<feature type="site" description="Important for channel permeability" evidence="7">
    <location>
        <position position="293"/>
    </location>
</feature>
<protein>
    <submittedName>
        <fullName evidence="9">Urea transporter</fullName>
    </submittedName>
</protein>
<feature type="transmembrane region" description="Helical" evidence="8">
    <location>
        <begin position="292"/>
        <end position="313"/>
    </location>
</feature>
<feature type="transmembrane region" description="Helical" evidence="8">
    <location>
        <begin position="105"/>
        <end position="125"/>
    </location>
</feature>
<dbReference type="EMBL" id="JACHND010000001">
    <property type="protein sequence ID" value="MBB4705098.1"/>
    <property type="molecule type" value="Genomic_DNA"/>
</dbReference>
<evidence type="ECO:0000256" key="7">
    <source>
        <dbReference type="PIRSR" id="PIRSR016502-1"/>
    </source>
</evidence>
<organism evidence="9 10">
    <name type="scientific">Sphaerisporangium siamense</name>
    <dbReference type="NCBI Taxonomy" id="795645"/>
    <lineage>
        <taxon>Bacteria</taxon>
        <taxon>Bacillati</taxon>
        <taxon>Actinomycetota</taxon>
        <taxon>Actinomycetes</taxon>
        <taxon>Streptosporangiales</taxon>
        <taxon>Streptosporangiaceae</taxon>
        <taxon>Sphaerisporangium</taxon>
    </lineage>
</organism>
<dbReference type="InterPro" id="IPR004937">
    <property type="entry name" value="Urea_transporter"/>
</dbReference>
<comment type="similarity">
    <text evidence="2">Belongs to the urea transporter family.</text>
</comment>
<keyword evidence="10" id="KW-1185">Reference proteome</keyword>
<comment type="caution">
    <text evidence="9">The sequence shown here is derived from an EMBL/GenBank/DDBJ whole genome shotgun (WGS) entry which is preliminary data.</text>
</comment>
<keyword evidence="5 8" id="KW-1133">Transmembrane helix</keyword>
<feature type="transmembrane region" description="Helical" evidence="8">
    <location>
        <begin position="39"/>
        <end position="72"/>
    </location>
</feature>
<dbReference type="PIRSF" id="PIRSF016502">
    <property type="entry name" value="Urea_transporter"/>
    <property type="match status" value="1"/>
</dbReference>
<evidence type="ECO:0000256" key="8">
    <source>
        <dbReference type="SAM" id="Phobius"/>
    </source>
</evidence>
<evidence type="ECO:0000256" key="6">
    <source>
        <dbReference type="ARBA" id="ARBA00023136"/>
    </source>
</evidence>
<name>A0A7W7GBI3_9ACTN</name>
<reference evidence="9 10" key="1">
    <citation type="submission" date="2020-08" db="EMBL/GenBank/DDBJ databases">
        <title>Sequencing the genomes of 1000 actinobacteria strains.</title>
        <authorList>
            <person name="Klenk H.-P."/>
        </authorList>
    </citation>
    <scope>NUCLEOTIDE SEQUENCE [LARGE SCALE GENOMIC DNA]</scope>
    <source>
        <strain evidence="9 10">DSM 45784</strain>
    </source>
</reference>
<keyword evidence="6 8" id="KW-0472">Membrane</keyword>
<feature type="transmembrane region" description="Helical" evidence="8">
    <location>
        <begin position="131"/>
        <end position="153"/>
    </location>
</feature>